<dbReference type="SUPFAM" id="SSF48208">
    <property type="entry name" value="Six-hairpin glycosidases"/>
    <property type="match status" value="1"/>
</dbReference>
<sequence length="781" mass="89860">MNQLLKPVSFFLILLWALNSMGQNAPWVSYPSANNTGYGVYHFRKAFNLNKVPEQLIIHVSADNRYNLFANGQRVCYGPAKGDLQTYKYDVIDIAPFLTAGKNQLAALVYNGGADKPLAFISAQTAFMLRTENEDFNELNTGNAWKVYKNPAYKVISYNEMIFKNRWFYGFYACGGGDEVFAEKYPWGWETADFDDRNWLDTEPLVFEKQAPWNLVPRNIAFMDNHIEYPACIRKIEGTDIQTGKWNGQSKLIIPANTKASFLVDFETFTMGYPELTVNNGKGSSIQIKYAEALYEKVNIKAHRDSVNGLSMFGVWDIFHTDGGFRIFRPLWKRAFRYVQFNVETKSKALEIVSFQNEYSGYPYPEMATFESNSDSLNEIFEISKRTLRMCSGETYYDTPFYEQLSYGGDNRPISAISTYNSTDDRLLREVLRLYPQSENKETGLFKSAYPSQFDFDMGGWSMAWIQTLRDYYFMRGDSAFVKQFQNKIEGVLEFYQQHLDERTGMIGTVSNQSFIDWSITQGSIPRSNEKKEIQQSALLTLYYAHTLDCAAELFRELGLKEKANHWQKVSNKIKVAVYTSCRDNEKQLFRDYADKEIYSQHTNIFAILCDVVPPSQQKDLLNRILSFDKFDEMASSYFSFFLFKAMQKTGQENLFLSHLDFWYNFLKRGHTTCGETGFASHDRSDCHAWSAHPAYFLLSSVGGIKPADLGFKTVKITPHLGNLTFLKADMPHPKGRIEVEYEKNRKGLKTKITLPPGMKGTFEFNGKTKILNEGKNNFNL</sequence>
<evidence type="ECO:0000313" key="5">
    <source>
        <dbReference type="EMBL" id="QGY44032.1"/>
    </source>
</evidence>
<dbReference type="PANTHER" id="PTHR34987:SF2">
    <property type="entry name" value="B, PUTATIVE (AFU_ORTHOLOGUE AFUA_7G05040)-RELATED"/>
    <property type="match status" value="1"/>
</dbReference>
<feature type="domain" description="Alpha-L-rhamnosidase six-hairpin glycosidase" evidence="3">
    <location>
        <begin position="366"/>
        <end position="701"/>
    </location>
</feature>
<dbReference type="Pfam" id="PF17389">
    <property type="entry name" value="Bac_rhamnosid6H"/>
    <property type="match status" value="1"/>
</dbReference>
<dbReference type="AlphaFoldDB" id="A0A6I6JV59"/>
<dbReference type="InterPro" id="IPR008979">
    <property type="entry name" value="Galactose-bd-like_sf"/>
</dbReference>
<dbReference type="InterPro" id="IPR012341">
    <property type="entry name" value="6hp_glycosidase-like_sf"/>
</dbReference>
<feature type="domain" description="Alpha-L-rhamnosidase C-terminal" evidence="4">
    <location>
        <begin position="704"/>
        <end position="776"/>
    </location>
</feature>
<dbReference type="RefSeq" id="WP_158865748.1">
    <property type="nucleotide sequence ID" value="NZ_CP046401.1"/>
</dbReference>
<dbReference type="Pfam" id="PF17390">
    <property type="entry name" value="Bac_rhamnosid_C"/>
    <property type="match status" value="1"/>
</dbReference>
<evidence type="ECO:0000259" key="3">
    <source>
        <dbReference type="Pfam" id="PF17389"/>
    </source>
</evidence>
<organism evidence="5 6">
    <name type="scientific">Maribellus comscasis</name>
    <dbReference type="NCBI Taxonomy" id="2681766"/>
    <lineage>
        <taxon>Bacteria</taxon>
        <taxon>Pseudomonadati</taxon>
        <taxon>Bacteroidota</taxon>
        <taxon>Bacteroidia</taxon>
        <taxon>Marinilabiliales</taxon>
        <taxon>Prolixibacteraceae</taxon>
        <taxon>Maribellus</taxon>
    </lineage>
</organism>
<evidence type="ECO:0000256" key="1">
    <source>
        <dbReference type="SAM" id="SignalP"/>
    </source>
</evidence>
<feature type="chain" id="PRO_5026244097" evidence="1">
    <location>
        <begin position="23"/>
        <end position="781"/>
    </location>
</feature>
<dbReference type="InterPro" id="IPR035396">
    <property type="entry name" value="Bac_rhamnosid6H"/>
</dbReference>
<gene>
    <name evidence="5" type="ORF">GM418_10290</name>
</gene>
<dbReference type="Gene3D" id="1.50.10.10">
    <property type="match status" value="1"/>
</dbReference>
<dbReference type="Gene3D" id="2.60.120.260">
    <property type="entry name" value="Galactose-binding domain-like"/>
    <property type="match status" value="2"/>
</dbReference>
<dbReference type="GO" id="GO:0005975">
    <property type="term" value="P:carbohydrate metabolic process"/>
    <property type="evidence" value="ECO:0007669"/>
    <property type="project" value="InterPro"/>
</dbReference>
<reference evidence="5 6" key="1">
    <citation type="submission" date="2019-11" db="EMBL/GenBank/DDBJ databases">
        <authorList>
            <person name="Zheng R.K."/>
            <person name="Sun C.M."/>
        </authorList>
    </citation>
    <scope>NUCLEOTIDE SEQUENCE [LARGE SCALE GENOMIC DNA]</scope>
    <source>
        <strain evidence="5 6">WC007</strain>
    </source>
</reference>
<protein>
    <submittedName>
        <fullName evidence="5">Bacterial alpha-L-rhamnosidase</fullName>
    </submittedName>
</protein>
<name>A0A6I6JV59_9BACT</name>
<dbReference type="Proteomes" id="UP000428260">
    <property type="component" value="Chromosome"/>
</dbReference>
<feature type="signal peptide" evidence="1">
    <location>
        <begin position="1"/>
        <end position="22"/>
    </location>
</feature>
<keyword evidence="1" id="KW-0732">Signal</keyword>
<accession>A0A6I6JV59</accession>
<evidence type="ECO:0000313" key="6">
    <source>
        <dbReference type="Proteomes" id="UP000428260"/>
    </source>
</evidence>
<dbReference type="InterPro" id="IPR008928">
    <property type="entry name" value="6-hairpin_glycosidase_sf"/>
</dbReference>
<evidence type="ECO:0000259" key="4">
    <source>
        <dbReference type="Pfam" id="PF17390"/>
    </source>
</evidence>
<proteinExistence type="predicted"/>
<evidence type="ECO:0000259" key="2">
    <source>
        <dbReference type="Pfam" id="PF08531"/>
    </source>
</evidence>
<dbReference type="InterPro" id="IPR013737">
    <property type="entry name" value="Bac_rhamnosid_N"/>
</dbReference>
<dbReference type="EMBL" id="CP046401">
    <property type="protein sequence ID" value="QGY44032.1"/>
    <property type="molecule type" value="Genomic_DNA"/>
</dbReference>
<dbReference type="PANTHER" id="PTHR34987">
    <property type="entry name" value="C, PUTATIVE (AFU_ORTHOLOGUE AFUA_3G02880)-RELATED"/>
    <property type="match status" value="1"/>
</dbReference>
<dbReference type="SUPFAM" id="SSF49785">
    <property type="entry name" value="Galactose-binding domain-like"/>
    <property type="match status" value="1"/>
</dbReference>
<dbReference type="Gene3D" id="2.60.420.10">
    <property type="entry name" value="Maltose phosphorylase, domain 3"/>
    <property type="match status" value="1"/>
</dbReference>
<dbReference type="InterPro" id="IPR035398">
    <property type="entry name" value="Bac_rhamnosid_C"/>
</dbReference>
<feature type="domain" description="Bacterial alpha-L-rhamnosidase N-terminal" evidence="2">
    <location>
        <begin position="54"/>
        <end position="210"/>
    </location>
</feature>
<dbReference type="KEGG" id="mcos:GM418_10290"/>
<dbReference type="Pfam" id="PF08531">
    <property type="entry name" value="Bac_rhamnosid_N"/>
    <property type="match status" value="1"/>
</dbReference>
<keyword evidence="6" id="KW-1185">Reference proteome</keyword>